<dbReference type="OrthoDB" id="2154985at2759"/>
<reference evidence="3 4" key="1">
    <citation type="submission" date="2014-02" db="EMBL/GenBank/DDBJ databases">
        <title>Single nucleus genome sequencing reveals high similarity among nuclei of an endomycorrhizal fungus.</title>
        <authorList>
            <person name="Lin K."/>
            <person name="Geurts R."/>
            <person name="Zhang Z."/>
            <person name="Limpens E."/>
            <person name="Saunders D.G."/>
            <person name="Mu D."/>
            <person name="Pang E."/>
            <person name="Cao H."/>
            <person name="Cha H."/>
            <person name="Lin T."/>
            <person name="Zhou Q."/>
            <person name="Shang Y."/>
            <person name="Li Y."/>
            <person name="Ivanov S."/>
            <person name="Sharma T."/>
            <person name="Velzen R.V."/>
            <person name="Ruijter N.D."/>
            <person name="Aanen D.K."/>
            <person name="Win J."/>
            <person name="Kamoun S."/>
            <person name="Bisseling T."/>
            <person name="Huang S."/>
        </authorList>
    </citation>
    <scope>NUCLEOTIDE SEQUENCE [LARGE SCALE GENOMIC DNA]</scope>
    <source>
        <strain evidence="4">DAOM197198w</strain>
    </source>
</reference>
<feature type="region of interest" description="Disordered" evidence="1">
    <location>
        <begin position="1460"/>
        <end position="1578"/>
    </location>
</feature>
<evidence type="ECO:0000313" key="3">
    <source>
        <dbReference type="EMBL" id="EXX72996.1"/>
    </source>
</evidence>
<keyword evidence="2" id="KW-0472">Membrane</keyword>
<feature type="region of interest" description="Disordered" evidence="1">
    <location>
        <begin position="532"/>
        <end position="564"/>
    </location>
</feature>
<feature type="transmembrane region" description="Helical" evidence="2">
    <location>
        <begin position="132"/>
        <end position="152"/>
    </location>
</feature>
<feature type="compositionally biased region" description="Polar residues" evidence="1">
    <location>
        <begin position="317"/>
        <end position="327"/>
    </location>
</feature>
<feature type="region of interest" description="Disordered" evidence="1">
    <location>
        <begin position="308"/>
        <end position="330"/>
    </location>
</feature>
<feature type="transmembrane region" description="Helical" evidence="2">
    <location>
        <begin position="107"/>
        <end position="126"/>
    </location>
</feature>
<protein>
    <submittedName>
        <fullName evidence="3">Uncharacterized protein</fullName>
    </submittedName>
</protein>
<dbReference type="Proteomes" id="UP000022910">
    <property type="component" value="Unassembled WGS sequence"/>
</dbReference>
<feature type="compositionally biased region" description="Low complexity" evidence="1">
    <location>
        <begin position="1556"/>
        <end position="1566"/>
    </location>
</feature>
<accession>A0A015LJZ0</accession>
<comment type="caution">
    <text evidence="3">The sequence shown here is derived from an EMBL/GenBank/DDBJ whole genome shotgun (WGS) entry which is preliminary data.</text>
</comment>
<evidence type="ECO:0000313" key="4">
    <source>
        <dbReference type="Proteomes" id="UP000022910"/>
    </source>
</evidence>
<dbReference type="PANTHER" id="PTHR31859">
    <property type="entry name" value="TETRATRICOPEPTIDE REPEAT PROTEIN 39 FAMILY MEMBER"/>
    <property type="match status" value="1"/>
</dbReference>
<proteinExistence type="predicted"/>
<evidence type="ECO:0000256" key="1">
    <source>
        <dbReference type="SAM" id="MobiDB-lite"/>
    </source>
</evidence>
<dbReference type="Pfam" id="PF10300">
    <property type="entry name" value="Iml2-TPR_39"/>
    <property type="match status" value="1"/>
</dbReference>
<dbReference type="InterPro" id="IPR019412">
    <property type="entry name" value="IML2/TPR_39"/>
</dbReference>
<feature type="transmembrane region" description="Helical" evidence="2">
    <location>
        <begin position="77"/>
        <end position="95"/>
    </location>
</feature>
<dbReference type="HOGENOM" id="CLU_245210_0_0_1"/>
<keyword evidence="4" id="KW-1185">Reference proteome</keyword>
<feature type="region of interest" description="Disordered" evidence="1">
    <location>
        <begin position="699"/>
        <end position="721"/>
    </location>
</feature>
<feature type="compositionally biased region" description="Basic and acidic residues" evidence="1">
    <location>
        <begin position="1546"/>
        <end position="1555"/>
    </location>
</feature>
<keyword evidence="2" id="KW-1133">Transmembrane helix</keyword>
<name>A0A015LJZ0_RHIIW</name>
<feature type="compositionally biased region" description="Polar residues" evidence="1">
    <location>
        <begin position="543"/>
        <end position="560"/>
    </location>
</feature>
<evidence type="ECO:0000256" key="2">
    <source>
        <dbReference type="SAM" id="Phobius"/>
    </source>
</evidence>
<organism evidence="3 4">
    <name type="scientific">Rhizophagus irregularis (strain DAOM 197198w)</name>
    <name type="common">Glomus intraradices</name>
    <dbReference type="NCBI Taxonomy" id="1432141"/>
    <lineage>
        <taxon>Eukaryota</taxon>
        <taxon>Fungi</taxon>
        <taxon>Fungi incertae sedis</taxon>
        <taxon>Mucoromycota</taxon>
        <taxon>Glomeromycotina</taxon>
        <taxon>Glomeromycetes</taxon>
        <taxon>Glomerales</taxon>
        <taxon>Glomeraceae</taxon>
        <taxon>Rhizophagus</taxon>
    </lineage>
</organism>
<dbReference type="EMBL" id="JEMT01014909">
    <property type="protein sequence ID" value="EXX72996.1"/>
    <property type="molecule type" value="Genomic_DNA"/>
</dbReference>
<sequence length="1578" mass="177314">MEENLAQRESLGTQPQSRWQSLTRTLRAILPKYSNKSRYNNDISAIPSQIENSDNSDHFLLVSISNSQQPPSRPKHHIMFILITIVDLIVIIMFLKQSSWNHSWDLVGLGIFRIILVLGVTSSIRIRDLGWILGGACGASSLYIIFKAYLLVQSKHPIDFVLTSFIFCQIYWITFILAITDRKEQTYYLQDSNIFFEEEEHSQSSPLNTLRRDFTLNSNIRTYGATVHGSDNIDTLINEGEITSSAIDILEARRDYNTIKISNTSASTSLPIPIASSAERSDKSLKERYKNNMKLQDSEFPLHKHKSKNVAEDDEQLNGQNNSTSRRYPTKADTDYDYLLNDDYGDEGLIVTSIGCGESVRDRYFQPSKDDLLDFKTPALNDESGDENDESLSVNHKKPIKFIEINSNDKKTSTSFEKPYIRKYPSESLGNFHYEDDEEFNFQSNYARGDGDFVGSAPVGNGRWSTLKRKKIELDASKNLNYIDGSKGKEISESEIINNDYGKEKKKYEPIMSPNSSLLTAAFSFELTLQNNSKTKSPEKSNEQAQSSEANDTETSSISKNRPDLSITLPSTVFPVNQNNFTPKSSSPLASRVPIFASTENNEENIIQDNNDSKSDVLVGKKINNLSMTPENVANILLTPIVEESNPLTLKGKPYSLSTLKNSNSNNINNNDISVIKKSSHTREPSNSLQMLFADIQNNNEKNSNNSTNKNNNNNNLGIDNNENNQTIFTNSFNIAVKKFWNNEFSEAEGIFNRFKNCIPRWNVTYAEMQLVKHLMKGQSLDNENPELSNALMEAEKLAIKVCENKDDFETSFSLFRTDIWKAYIRPNNSPSEDEAGFASLRANFRWDCELAMADILLFHAILQVVGGSEIKGAFNLRKAWKTYSKVRDEIDRIKRDAGKNDHKHELSSSSNRWSLGSAILGRGSISNMVGFGGNKNQDGSSATLDGINNNVEIYSDIEDCLEFGIGVFYFILSIVPGSFQSILKAIGFNAERDEGIQMLENCYLRDGVRAPSAAFFLLVNYLFLSRGLADPTLSLNKAGSIVQECVKKYPKSSPFLFMACQQARKTGQIKEALNHITNGIYSCEMIGVTSTNYRFEKGMTYLINLDFTAAKDIFELLFYGNTIVFTGKNGSIRLHGSIRGSIHGSSRLLSKDGSTKKDNSLLKFFEFELRPFCGLCLAGCYLILKSSQIAMKEALDVLKQTKAMTNQNNENNSITNSIGLLGTSASGLVGFGVGGNNNSDKKEPKTNRYNKFAGRHSAKDVENNSVTPFLIFIILYLRRDIFYMPLELKKRWANLLESTWKNYDKSIDPDTNAVYLLIRGIFEKFLNQDDPTIAQKTLCECLSLETGIVSETWVIPHCRYELGELFYKQFGNQEAATEQFRWILKGPRPISRGGGLISRRDSIASIASRASIDSNSSSYGNSNPDRFKKYEFSKVLKNRCTVATDQIRANIIQPTNILNNSKFEQPPSSIPLYHSRKKSGSSSSLLKEIQEQSLLQKHHRRQSSTDIKVGTPTNTENKKSGKNDTVLSSLFVKRHKPRSLSLPTNEDRGDHSDDSTSSSKINSKGGSKGKIFGFKLK</sequence>
<gene>
    <name evidence="3" type="ORF">RirG_064170</name>
</gene>
<feature type="transmembrane region" description="Helical" evidence="2">
    <location>
        <begin position="159"/>
        <end position="179"/>
    </location>
</feature>
<dbReference type="PANTHER" id="PTHR31859:SF1">
    <property type="entry name" value="TETRATRICOPEPTIDE REPEAT PROTEIN 39C"/>
    <property type="match status" value="1"/>
</dbReference>
<keyword evidence="2" id="KW-0812">Transmembrane</keyword>